<evidence type="ECO:0000313" key="1">
    <source>
        <dbReference type="EMBL" id="KAB2102066.1"/>
    </source>
</evidence>
<proteinExistence type="predicted"/>
<organism evidence="1 2">
    <name type="scientific">Alternaria gaisen</name>
    <dbReference type="NCBI Taxonomy" id="167740"/>
    <lineage>
        <taxon>Eukaryota</taxon>
        <taxon>Fungi</taxon>
        <taxon>Dikarya</taxon>
        <taxon>Ascomycota</taxon>
        <taxon>Pezizomycotina</taxon>
        <taxon>Dothideomycetes</taxon>
        <taxon>Pleosporomycetidae</taxon>
        <taxon>Pleosporales</taxon>
        <taxon>Pleosporineae</taxon>
        <taxon>Pleosporaceae</taxon>
        <taxon>Alternaria</taxon>
        <taxon>Alternaria sect. Alternaria</taxon>
    </lineage>
</organism>
<reference evidence="1 2" key="1">
    <citation type="journal article" date="2019" name="bioRxiv">
        <title>Genomics, evolutionary history and diagnostics of the Alternaria alternata species group including apple and Asian pear pathotypes.</title>
        <authorList>
            <person name="Armitage A.D."/>
            <person name="Cockerton H.M."/>
            <person name="Sreenivasaprasad S."/>
            <person name="Woodhall J.W."/>
            <person name="Lane C.R."/>
            <person name="Harrison R.J."/>
            <person name="Clarkson J.P."/>
        </authorList>
    </citation>
    <scope>NUCLEOTIDE SEQUENCE [LARGE SCALE GENOMIC DNA]</scope>
    <source>
        <strain evidence="1 2">FERA 650</strain>
    </source>
</reference>
<evidence type="ECO:0000313" key="2">
    <source>
        <dbReference type="Proteomes" id="UP000293547"/>
    </source>
</evidence>
<dbReference type="EMBL" id="PDWZ02000010">
    <property type="protein sequence ID" value="KAB2102066.1"/>
    <property type="molecule type" value="Genomic_DNA"/>
</dbReference>
<gene>
    <name evidence="1" type="ORF">AG0111_0g9569</name>
</gene>
<dbReference type="Proteomes" id="UP000293547">
    <property type="component" value="Unassembled WGS sequence"/>
</dbReference>
<keyword evidence="2" id="KW-1185">Reference proteome</keyword>
<protein>
    <submittedName>
        <fullName evidence="1">Uncharacterized protein</fullName>
    </submittedName>
</protein>
<accession>A0ACB6FC63</accession>
<sequence length="109" mass="12583">MAQNTQRHGGRPPPTNQGRAFVQHPLKAPNLEIAARIGLRDDAKTVMFRKARQVFFRDQAFIDDNIQEHILPQRSANSHQFQLVRRQMQDLQRSLQARMWASPEVIASV</sequence>
<comment type="caution">
    <text evidence="1">The sequence shown here is derived from an EMBL/GenBank/DDBJ whole genome shotgun (WGS) entry which is preliminary data.</text>
</comment>
<name>A0ACB6FC63_9PLEO</name>